<dbReference type="PROSITE" id="PS01124">
    <property type="entry name" value="HTH_ARAC_FAMILY_2"/>
    <property type="match status" value="1"/>
</dbReference>
<keyword evidence="2" id="KW-0805">Transcription regulation</keyword>
<evidence type="ECO:0000256" key="2">
    <source>
        <dbReference type="ARBA" id="ARBA00023015"/>
    </source>
</evidence>
<dbReference type="Pfam" id="PF12833">
    <property type="entry name" value="HTH_18"/>
    <property type="match status" value="1"/>
</dbReference>
<accession>A0AAU8ARE7</accession>
<evidence type="ECO:0000313" key="7">
    <source>
        <dbReference type="EMBL" id="XCC97561.1"/>
    </source>
</evidence>
<keyword evidence="4" id="KW-0010">Activator</keyword>
<gene>
    <name evidence="7" type="ORF">PVT71_26390</name>
</gene>
<dbReference type="InterPro" id="IPR011051">
    <property type="entry name" value="RmlC_Cupin_sf"/>
</dbReference>
<sequence>MAQDDSRQLFERIARAEAVRAPVSGIASDYPDGTRVPRHRHARHQLMHAISGTLYVVTDRGTWLVPPDCALWMPAQLDHEVAMFGEVRMRSVYLSPEVTDLSPDRPEVLKVSPLVQSLIVEIVAIDDVDVPTARSALLLQLILIEIARMERQPLALPLPRHPRLRELCRAFLETPSAHLSLDDWARDAAMSRRSLTRHFREETGISPGRWRQHACVIHALPKVLAGAPVTTVALDLGYDSTAAFTTMFRRILGAPPRSFRGS</sequence>
<dbReference type="PANTHER" id="PTHR11019:SF159">
    <property type="entry name" value="TRANSCRIPTIONAL REGULATOR-RELATED"/>
    <property type="match status" value="1"/>
</dbReference>
<geneLocation type="plasmid" evidence="7">
    <name>unnamed3</name>
</geneLocation>
<organism evidence="7">
    <name type="scientific">Alloyangia sp. H15</name>
    <dbReference type="NCBI Taxonomy" id="3029062"/>
    <lineage>
        <taxon>Bacteria</taxon>
        <taxon>Pseudomonadati</taxon>
        <taxon>Pseudomonadota</taxon>
        <taxon>Alphaproteobacteria</taxon>
        <taxon>Rhodobacterales</taxon>
        <taxon>Roseobacteraceae</taxon>
        <taxon>Alloyangia</taxon>
    </lineage>
</organism>
<dbReference type="InterPro" id="IPR018060">
    <property type="entry name" value="HTH_AraC"/>
</dbReference>
<dbReference type="CDD" id="cd06124">
    <property type="entry name" value="cupin_NimR-like_N"/>
    <property type="match status" value="1"/>
</dbReference>
<protein>
    <submittedName>
        <fullName evidence="7">Helix-turn-helix transcriptional regulator</fullName>
    </submittedName>
</protein>
<dbReference type="SUPFAM" id="SSF46689">
    <property type="entry name" value="Homeodomain-like"/>
    <property type="match status" value="1"/>
</dbReference>
<dbReference type="Pfam" id="PF02311">
    <property type="entry name" value="AraC_binding"/>
    <property type="match status" value="1"/>
</dbReference>
<evidence type="ECO:0000256" key="4">
    <source>
        <dbReference type="ARBA" id="ARBA00023159"/>
    </source>
</evidence>
<evidence type="ECO:0000256" key="3">
    <source>
        <dbReference type="ARBA" id="ARBA00023125"/>
    </source>
</evidence>
<keyword evidence="3" id="KW-0238">DNA-binding</keyword>
<dbReference type="EMBL" id="CP123388">
    <property type="protein sequence ID" value="XCC97561.1"/>
    <property type="molecule type" value="Genomic_DNA"/>
</dbReference>
<proteinExistence type="predicted"/>
<keyword evidence="5" id="KW-0804">Transcription</keyword>
<feature type="domain" description="HTH araC/xylS-type" evidence="6">
    <location>
        <begin position="162"/>
        <end position="262"/>
    </location>
</feature>
<dbReference type="RefSeq" id="WP_353476450.1">
    <property type="nucleotide sequence ID" value="NZ_CP123388.1"/>
</dbReference>
<dbReference type="PRINTS" id="PR00032">
    <property type="entry name" value="HTHARAC"/>
</dbReference>
<dbReference type="AlphaFoldDB" id="A0AAU8ARE7"/>
<dbReference type="SUPFAM" id="SSF51182">
    <property type="entry name" value="RmlC-like cupins"/>
    <property type="match status" value="1"/>
</dbReference>
<dbReference type="Gene3D" id="2.60.120.10">
    <property type="entry name" value="Jelly Rolls"/>
    <property type="match status" value="1"/>
</dbReference>
<keyword evidence="7" id="KW-0614">Plasmid</keyword>
<dbReference type="InterPro" id="IPR020449">
    <property type="entry name" value="Tscrpt_reg_AraC-type_HTH"/>
</dbReference>
<dbReference type="InterPro" id="IPR003313">
    <property type="entry name" value="AraC-bd"/>
</dbReference>
<dbReference type="PANTHER" id="PTHR11019">
    <property type="entry name" value="HTH-TYPE TRANSCRIPTIONAL REGULATOR NIMR"/>
    <property type="match status" value="1"/>
</dbReference>
<keyword evidence="1" id="KW-0678">Repressor</keyword>
<dbReference type="FunFam" id="1.10.10.60:FF:000132">
    <property type="entry name" value="AraC family transcriptional regulator"/>
    <property type="match status" value="1"/>
</dbReference>
<name>A0AAU8ARE7_9RHOB</name>
<dbReference type="InterPro" id="IPR014710">
    <property type="entry name" value="RmlC-like_jellyroll"/>
</dbReference>
<dbReference type="GO" id="GO:0043565">
    <property type="term" value="F:sequence-specific DNA binding"/>
    <property type="evidence" value="ECO:0007669"/>
    <property type="project" value="InterPro"/>
</dbReference>
<dbReference type="GO" id="GO:0003700">
    <property type="term" value="F:DNA-binding transcription factor activity"/>
    <property type="evidence" value="ECO:0007669"/>
    <property type="project" value="InterPro"/>
</dbReference>
<evidence type="ECO:0000256" key="1">
    <source>
        <dbReference type="ARBA" id="ARBA00022491"/>
    </source>
</evidence>
<dbReference type="SMART" id="SM00342">
    <property type="entry name" value="HTH_ARAC"/>
    <property type="match status" value="1"/>
</dbReference>
<dbReference type="Gene3D" id="1.10.10.60">
    <property type="entry name" value="Homeodomain-like"/>
    <property type="match status" value="2"/>
</dbReference>
<reference evidence="7" key="1">
    <citation type="submission" date="2023-02" db="EMBL/GenBank/DDBJ databases">
        <title>Description and genomic characterization of Salipiger bruguierae sp. nov., isolated from the sediment of mangrove plant Bruguiera sexangula.</title>
        <authorList>
            <person name="Long M."/>
        </authorList>
    </citation>
    <scope>NUCLEOTIDE SEQUENCE</scope>
    <source>
        <strain evidence="7">H15</strain>
        <plasmid evidence="7">unnamed3</plasmid>
    </source>
</reference>
<evidence type="ECO:0000256" key="5">
    <source>
        <dbReference type="ARBA" id="ARBA00023163"/>
    </source>
</evidence>
<dbReference type="InterPro" id="IPR009057">
    <property type="entry name" value="Homeodomain-like_sf"/>
</dbReference>
<evidence type="ECO:0000259" key="6">
    <source>
        <dbReference type="PROSITE" id="PS01124"/>
    </source>
</evidence>